<dbReference type="InterPro" id="IPR051349">
    <property type="entry name" value="Hydrogenase_assoc-protein"/>
</dbReference>
<dbReference type="GO" id="GO:0003677">
    <property type="term" value="F:DNA binding"/>
    <property type="evidence" value="ECO:0007669"/>
    <property type="project" value="UniProtKB-KW"/>
</dbReference>
<evidence type="ECO:0000256" key="1">
    <source>
        <dbReference type="ARBA" id="ARBA00023002"/>
    </source>
</evidence>
<sequence length="192" mass="20805">MNAPSPAPQAAPAAGPRKLRVATASLSGCFGCHMSLLDLDERLLQLAELVEFDRSPITDIKHCGPCDVGLIEGSVCNAENVHVLREFRSHCKVLIAFGACAVAGGLPAQRNGLDVGDCLKEIYCDRVGPGGLVPNDRELPLLLDKVYPINEVVRVDYFIPGCPPSGDAIWKYLTDVIAGRMPRLEHPMLRYD</sequence>
<dbReference type="SUPFAM" id="SSF56770">
    <property type="entry name" value="HydA/Nqo6-like"/>
    <property type="match status" value="1"/>
</dbReference>
<keyword evidence="3" id="KW-0371">Homeobox</keyword>
<dbReference type="InterPro" id="IPR006137">
    <property type="entry name" value="NADH_UbQ_OxRdtase-like_20kDa"/>
</dbReference>
<evidence type="ECO:0000259" key="2">
    <source>
        <dbReference type="Pfam" id="PF01058"/>
    </source>
</evidence>
<dbReference type="AlphaFoldDB" id="A0A1J5RNK6"/>
<dbReference type="PANTHER" id="PTHR42845:SF1">
    <property type="entry name" value="HYDROGENASE SMALL SUBUNIT"/>
    <property type="match status" value="1"/>
</dbReference>
<dbReference type="GO" id="GO:0047985">
    <property type="term" value="F:hydrogen dehydrogenase activity"/>
    <property type="evidence" value="ECO:0007669"/>
    <property type="project" value="UniProtKB-EC"/>
</dbReference>
<gene>
    <name evidence="3" type="primary">hoxY_7</name>
    <name evidence="3" type="ORF">GALL_208460</name>
</gene>
<dbReference type="InterPro" id="IPR037024">
    <property type="entry name" value="NiFe_Hase_small_N_sf"/>
</dbReference>
<dbReference type="EMBL" id="MLJW01000137">
    <property type="protein sequence ID" value="OIQ97146.1"/>
    <property type="molecule type" value="Genomic_DNA"/>
</dbReference>
<dbReference type="GO" id="GO:0051536">
    <property type="term" value="F:iron-sulfur cluster binding"/>
    <property type="evidence" value="ECO:0007669"/>
    <property type="project" value="InterPro"/>
</dbReference>
<feature type="domain" description="NADH:ubiquinone oxidoreductase-like 20kDa subunit" evidence="2">
    <location>
        <begin position="29"/>
        <end position="175"/>
    </location>
</feature>
<dbReference type="EC" id="1.12.1.2" evidence="3"/>
<dbReference type="Pfam" id="PF01058">
    <property type="entry name" value="Oxidored_q6"/>
    <property type="match status" value="1"/>
</dbReference>
<dbReference type="PANTHER" id="PTHR42845">
    <property type="entry name" value="COENZYME F420-REDUCING HYDROGENASE, GAMMA SUBUNIT"/>
    <property type="match status" value="1"/>
</dbReference>
<evidence type="ECO:0000313" key="3">
    <source>
        <dbReference type="EMBL" id="OIQ97146.1"/>
    </source>
</evidence>
<accession>A0A1J5RNK6</accession>
<protein>
    <submittedName>
        <fullName evidence="3">NAD-reducing hydrogenase HoxS subunit delta</fullName>
        <ecNumber evidence="3">1.12.1.2</ecNumber>
    </submittedName>
</protein>
<reference evidence="3" key="1">
    <citation type="submission" date="2016-10" db="EMBL/GenBank/DDBJ databases">
        <title>Sequence of Gallionella enrichment culture.</title>
        <authorList>
            <person name="Poehlein A."/>
            <person name="Muehling M."/>
            <person name="Daniel R."/>
        </authorList>
    </citation>
    <scope>NUCLEOTIDE SEQUENCE</scope>
</reference>
<proteinExistence type="predicted"/>
<dbReference type="Gene3D" id="3.40.50.700">
    <property type="entry name" value="NADH:ubiquinone oxidoreductase-like, 20kDa subunit"/>
    <property type="match status" value="1"/>
</dbReference>
<name>A0A1J5RNK6_9ZZZZ</name>
<keyword evidence="1 3" id="KW-0560">Oxidoreductase</keyword>
<organism evidence="3">
    <name type="scientific">mine drainage metagenome</name>
    <dbReference type="NCBI Taxonomy" id="410659"/>
    <lineage>
        <taxon>unclassified sequences</taxon>
        <taxon>metagenomes</taxon>
        <taxon>ecological metagenomes</taxon>
    </lineage>
</organism>
<comment type="caution">
    <text evidence="3">The sequence shown here is derived from an EMBL/GenBank/DDBJ whole genome shotgun (WGS) entry which is preliminary data.</text>
</comment>